<gene>
    <name evidence="2" type="ORF">GMARGA_LOCUS11465</name>
</gene>
<accession>A0ABN7UYR2</accession>
<dbReference type="EMBL" id="CAJVQB010006710">
    <property type="protein sequence ID" value="CAG8690210.1"/>
    <property type="molecule type" value="Genomic_DNA"/>
</dbReference>
<evidence type="ECO:0000256" key="1">
    <source>
        <dbReference type="SAM" id="MobiDB-lite"/>
    </source>
</evidence>
<keyword evidence="3" id="KW-1185">Reference proteome</keyword>
<organism evidence="2 3">
    <name type="scientific">Gigaspora margarita</name>
    <dbReference type="NCBI Taxonomy" id="4874"/>
    <lineage>
        <taxon>Eukaryota</taxon>
        <taxon>Fungi</taxon>
        <taxon>Fungi incertae sedis</taxon>
        <taxon>Mucoromycota</taxon>
        <taxon>Glomeromycotina</taxon>
        <taxon>Glomeromycetes</taxon>
        <taxon>Diversisporales</taxon>
        <taxon>Gigasporaceae</taxon>
        <taxon>Gigaspora</taxon>
    </lineage>
</organism>
<dbReference type="Proteomes" id="UP000789901">
    <property type="component" value="Unassembled WGS sequence"/>
</dbReference>
<protein>
    <submittedName>
        <fullName evidence="2">35938_t:CDS:1</fullName>
    </submittedName>
</protein>
<evidence type="ECO:0000313" key="3">
    <source>
        <dbReference type="Proteomes" id="UP000789901"/>
    </source>
</evidence>
<feature type="compositionally biased region" description="Basic and acidic residues" evidence="1">
    <location>
        <begin position="42"/>
        <end position="70"/>
    </location>
</feature>
<proteinExistence type="predicted"/>
<name>A0ABN7UYR2_GIGMA</name>
<evidence type="ECO:0000313" key="2">
    <source>
        <dbReference type="EMBL" id="CAG8690210.1"/>
    </source>
</evidence>
<feature type="region of interest" description="Disordered" evidence="1">
    <location>
        <begin position="42"/>
        <end position="84"/>
    </location>
</feature>
<comment type="caution">
    <text evidence="2">The sequence shown here is derived from an EMBL/GenBank/DDBJ whole genome shotgun (WGS) entry which is preliminary data.</text>
</comment>
<sequence length="411" mass="47621">MLYKSFICIKFQNKVITKRPIIKEVEEIEEIEQIDQPIKVQRLEGHRRGNKERERHEEESQHENELDTNRDCGVGGYKKRNRRSHEEIQYENEFESNGDHEISEVIAKPFISNNEFNDIDSNYEDIESDIVPTTSKTTSRSIYNSSIAIRATAPTMQIYKSMIDSELYGILTMKSPVRNRNKNGTQQQDKVTFTDLLQIFESDNSDNDAVESYKQKTGIPKALRDMTNIFEVCHEKMKNAMNTLLNSPTTTVPQSATSNDLKPGLARLWHEEIKCLFLRYRNPSTGAIESLITEIFKYELYTALVLEFKEKQSREQQMLIPSRTNINEFITQEVVRQVLKRYLSGTNIDRLKRCGTMDKLVTLIREAFKICFNVYSTKAIKELDYITIDCKIPSRSGKNIASRLSIPNSLV</sequence>
<reference evidence="2 3" key="1">
    <citation type="submission" date="2021-06" db="EMBL/GenBank/DDBJ databases">
        <authorList>
            <person name="Kallberg Y."/>
            <person name="Tangrot J."/>
            <person name="Rosling A."/>
        </authorList>
    </citation>
    <scope>NUCLEOTIDE SEQUENCE [LARGE SCALE GENOMIC DNA]</scope>
    <source>
        <strain evidence="2 3">120-4 pot B 10/14</strain>
    </source>
</reference>